<sequence length="63" mass="7211">MPDISPQNVYSRRRACSVAQHRLILPLEHQIVSRRCVDAVLGSAMHEFINNITKIDIIKINDN</sequence>
<dbReference type="KEGG" id="dfn:CVE23_07665"/>
<dbReference type="EMBL" id="CP025003">
    <property type="protein sequence ID" value="ATZ93858.1"/>
    <property type="molecule type" value="Genomic_DNA"/>
</dbReference>
<dbReference type="Proteomes" id="UP000231901">
    <property type="component" value="Chromosome"/>
</dbReference>
<organism evidence="1 2">
    <name type="scientific">Dickeya fangzhongdai</name>
    <dbReference type="NCBI Taxonomy" id="1778540"/>
    <lineage>
        <taxon>Bacteria</taxon>
        <taxon>Pseudomonadati</taxon>
        <taxon>Pseudomonadota</taxon>
        <taxon>Gammaproteobacteria</taxon>
        <taxon>Enterobacterales</taxon>
        <taxon>Pectobacteriaceae</taxon>
        <taxon>Dickeya</taxon>
    </lineage>
</organism>
<gene>
    <name evidence="1" type="ORF">CVE23_07665</name>
</gene>
<reference evidence="2" key="1">
    <citation type="journal article" date="2018" name="Genome Announc.">
        <title>Complete genome sequence of a Dickeya fangzhongdai type strain causing bleeding canker of pear tree trunks.</title>
        <authorList>
            <person name="Zhao Y."/>
            <person name="Tian Y."/>
            <person name="Li X."/>
            <person name="Hu B."/>
        </authorList>
    </citation>
    <scope>NUCLEOTIDE SEQUENCE [LARGE SCALE GENOMIC DNA]</scope>
    <source>
        <strain evidence="2">DSM 101947</strain>
    </source>
</reference>
<evidence type="ECO:0000313" key="2">
    <source>
        <dbReference type="Proteomes" id="UP000231901"/>
    </source>
</evidence>
<proteinExistence type="predicted"/>
<name>A0A2K8QLE9_9GAMM</name>
<keyword evidence="2" id="KW-1185">Reference proteome</keyword>
<dbReference type="AlphaFoldDB" id="A0A2K8QLE9"/>
<evidence type="ECO:0000313" key="1">
    <source>
        <dbReference type="EMBL" id="ATZ93858.1"/>
    </source>
</evidence>
<protein>
    <submittedName>
        <fullName evidence="1">Uncharacterized protein</fullName>
    </submittedName>
</protein>
<accession>A0A2K8QLE9</accession>